<comment type="caution">
    <text evidence="9">The sequence shown here is derived from an EMBL/GenBank/DDBJ whole genome shotgun (WGS) entry which is preliminary data.</text>
</comment>
<dbReference type="InterPro" id="IPR000531">
    <property type="entry name" value="Beta-barrel_TonB"/>
</dbReference>
<proteinExistence type="inferred from homology"/>
<feature type="domain" description="TonB-dependent receptor-like beta-barrel" evidence="7">
    <location>
        <begin position="419"/>
        <end position="905"/>
    </location>
</feature>
<evidence type="ECO:0000313" key="10">
    <source>
        <dbReference type="Proteomes" id="UP000072867"/>
    </source>
</evidence>
<keyword evidence="6" id="KW-0732">Signal</keyword>
<evidence type="ECO:0000259" key="7">
    <source>
        <dbReference type="Pfam" id="PF00593"/>
    </source>
</evidence>
<feature type="compositionally biased region" description="Low complexity" evidence="5">
    <location>
        <begin position="32"/>
        <end position="52"/>
    </location>
</feature>
<evidence type="ECO:0000313" key="9">
    <source>
        <dbReference type="EMBL" id="KTT68454.1"/>
    </source>
</evidence>
<evidence type="ECO:0000256" key="5">
    <source>
        <dbReference type="SAM" id="MobiDB-lite"/>
    </source>
</evidence>
<comment type="similarity">
    <text evidence="4">Belongs to the TonB-dependent receptor family.</text>
</comment>
<evidence type="ECO:0000256" key="2">
    <source>
        <dbReference type="ARBA" id="ARBA00023136"/>
    </source>
</evidence>
<sequence length="943" mass="103469">MKRLALLLSVAPLALASAVQAQTATPDQKSESTAAAPAAAAPTDATTTDGGSTDGEIIVTGLRQSLANAASIKRNSDAILDAVVAQDIGKLPDDTAAESLARLAGVQVNRYGDEVSGVLIRGLPDVATTYNGREFFTAELRRSQLQDFPAQALAGIEIYKSGTADIIEPGLAGLVNVRTRRPFDFKGLVVAGGLRGTYNDQSRKYDPSGNILISDRWNTGIGEVGLLVNASYAQSQYHNAIRYNNTSITDSSPASVITPAQTGTIRYPYSVGLYNPAGKRWRPSANFALQWAPNSSTQVYLEGIYQGYRGQGYVDDWDNDLRGQDPTLSDVVLVNGTNDVRSLTKTGGYRQQAYRSTDRAQTNTYQIASGAKWETGRATLSTDFAYTTSVYSDYTHSLDSALTSPQVVKADFISDGGVAFSLPGFNVTDPSQYIWRGYYEAYYRTSGSGFQWRGDVSLDTDPLPFLKKIQMGYRLTTRLADYASANRYAYTENLRIPFSSLGIGQLGLTGNPFRGSDQGFTQYLSYPYGDIDGGQARLRALSRQALAQLVALNPNDQGYKNAQTQFASDAVPVDPSGTFHANEKTYTAYAQGKYGFNIGSIEVDGLAGVRAVITDGVYSGVSQIYNNGVRTLTPQSLHQDYVDILPNASMRMKFTDTLQLRLGYTFTRTKPDFGQLNPALNITTVVRNANQPLDPNNPFNVITANGSGGNPNLKPLTSHNYDASLEWYFSKTGMISGAVFYRDLFGFISNYTRFVQDPQYGFVQLSRPENAGEGRILGAEANFQSFLDFLPGDLKGFGVQGNVTYLDGTNRTPNFSQNSNSFTYGPFVPITGLSKWTYNASLFYERNGITSRLSYNRRSDFVNYYGTDINNKQTVNGTLPISRLDFSLSYDIAKQFTLSVDATNLLAKPFRDFTTDNYGFRYTQDIRDEGRYYGLGFRFRFGE</sequence>
<reference evidence="9 10" key="1">
    <citation type="journal article" date="2016" name="Front. Microbiol.">
        <title>Genomic Resource of Rice Seed Associated Bacteria.</title>
        <authorList>
            <person name="Midha S."/>
            <person name="Bansal K."/>
            <person name="Sharma S."/>
            <person name="Kumar N."/>
            <person name="Patil P.P."/>
            <person name="Chaudhry V."/>
            <person name="Patil P.B."/>
        </authorList>
    </citation>
    <scope>NUCLEOTIDE SEQUENCE [LARGE SCALE GENOMIC DNA]</scope>
    <source>
        <strain evidence="9 10">NS319</strain>
    </source>
</reference>
<dbReference type="RefSeq" id="WP_058734140.1">
    <property type="nucleotide sequence ID" value="NZ_LDTD01000102.1"/>
</dbReference>
<evidence type="ECO:0000256" key="1">
    <source>
        <dbReference type="ARBA" id="ARBA00004442"/>
    </source>
</evidence>
<dbReference type="InterPro" id="IPR036942">
    <property type="entry name" value="Beta-barrel_TonB_sf"/>
</dbReference>
<accession>A0A147HUB5</accession>
<dbReference type="InterPro" id="IPR010104">
    <property type="entry name" value="TonB_rcpt_bac"/>
</dbReference>
<dbReference type="PANTHER" id="PTHR40980:SF3">
    <property type="entry name" value="TONB-DEPENDENT RECEPTOR-LIKE BETA-BARREL DOMAIN-CONTAINING PROTEIN"/>
    <property type="match status" value="1"/>
</dbReference>
<dbReference type="Pfam" id="PF07715">
    <property type="entry name" value="Plug"/>
    <property type="match status" value="1"/>
</dbReference>
<dbReference type="InterPro" id="IPR037066">
    <property type="entry name" value="Plug_dom_sf"/>
</dbReference>
<dbReference type="Pfam" id="PF00593">
    <property type="entry name" value="TonB_dep_Rec_b-barrel"/>
    <property type="match status" value="1"/>
</dbReference>
<dbReference type="PATRIC" id="fig|33051.3.peg.162"/>
<evidence type="ECO:0000256" key="4">
    <source>
        <dbReference type="RuleBase" id="RU003357"/>
    </source>
</evidence>
<organism evidence="9 10">
    <name type="scientific">Sphingomonas sanguinis</name>
    <dbReference type="NCBI Taxonomy" id="33051"/>
    <lineage>
        <taxon>Bacteria</taxon>
        <taxon>Pseudomonadati</taxon>
        <taxon>Pseudomonadota</taxon>
        <taxon>Alphaproteobacteria</taxon>
        <taxon>Sphingomonadales</taxon>
        <taxon>Sphingomonadaceae</taxon>
        <taxon>Sphingomonas</taxon>
    </lineage>
</organism>
<dbReference type="STRING" id="33051.SB4_03825"/>
<dbReference type="Gene3D" id="2.40.170.20">
    <property type="entry name" value="TonB-dependent receptor, beta-barrel domain"/>
    <property type="match status" value="1"/>
</dbReference>
<evidence type="ECO:0000259" key="8">
    <source>
        <dbReference type="Pfam" id="PF07715"/>
    </source>
</evidence>
<dbReference type="GO" id="GO:0009279">
    <property type="term" value="C:cell outer membrane"/>
    <property type="evidence" value="ECO:0007669"/>
    <property type="project" value="UniProtKB-SubCell"/>
</dbReference>
<dbReference type="SUPFAM" id="SSF56935">
    <property type="entry name" value="Porins"/>
    <property type="match status" value="1"/>
</dbReference>
<keyword evidence="9" id="KW-0675">Receptor</keyword>
<comment type="subcellular location">
    <subcellularLocation>
        <location evidence="1 4">Cell outer membrane</location>
    </subcellularLocation>
</comment>
<dbReference type="PANTHER" id="PTHR40980">
    <property type="entry name" value="PLUG DOMAIN-CONTAINING PROTEIN"/>
    <property type="match status" value="1"/>
</dbReference>
<keyword evidence="4" id="KW-0798">TonB box</keyword>
<feature type="signal peptide" evidence="6">
    <location>
        <begin position="1"/>
        <end position="21"/>
    </location>
</feature>
<feature type="domain" description="TonB-dependent receptor plug" evidence="8">
    <location>
        <begin position="74"/>
        <end position="165"/>
    </location>
</feature>
<dbReference type="InterPro" id="IPR012910">
    <property type="entry name" value="Plug_dom"/>
</dbReference>
<dbReference type="Gene3D" id="2.170.130.10">
    <property type="entry name" value="TonB-dependent receptor, plug domain"/>
    <property type="match status" value="1"/>
</dbReference>
<evidence type="ECO:0000256" key="3">
    <source>
        <dbReference type="ARBA" id="ARBA00023237"/>
    </source>
</evidence>
<dbReference type="Proteomes" id="UP000072867">
    <property type="component" value="Unassembled WGS sequence"/>
</dbReference>
<gene>
    <name evidence="9" type="ORF">NS319_13925</name>
</gene>
<dbReference type="AlphaFoldDB" id="A0A147HUB5"/>
<evidence type="ECO:0000256" key="6">
    <source>
        <dbReference type="SAM" id="SignalP"/>
    </source>
</evidence>
<keyword evidence="2 4" id="KW-0472">Membrane</keyword>
<keyword evidence="3" id="KW-0998">Cell outer membrane</keyword>
<feature type="region of interest" description="Disordered" evidence="5">
    <location>
        <begin position="24"/>
        <end position="52"/>
    </location>
</feature>
<dbReference type="NCBIfam" id="TIGR01782">
    <property type="entry name" value="TonB-Xanth-Caul"/>
    <property type="match status" value="1"/>
</dbReference>
<name>A0A147HUB5_9SPHN</name>
<protein>
    <submittedName>
        <fullName evidence="9">TonB-dependent receptor</fullName>
    </submittedName>
</protein>
<dbReference type="EMBL" id="LDTD01000102">
    <property type="protein sequence ID" value="KTT68454.1"/>
    <property type="molecule type" value="Genomic_DNA"/>
</dbReference>
<feature type="chain" id="PRO_5007547858" evidence="6">
    <location>
        <begin position="22"/>
        <end position="943"/>
    </location>
</feature>